<dbReference type="Proteomes" id="UP000199071">
    <property type="component" value="Unassembled WGS sequence"/>
</dbReference>
<protein>
    <submittedName>
        <fullName evidence="2">Uncharacterized protein</fullName>
    </submittedName>
</protein>
<keyword evidence="3" id="KW-1185">Reference proteome</keyword>
<dbReference type="EMBL" id="FMXQ01000001">
    <property type="protein sequence ID" value="SDB06791.1"/>
    <property type="molecule type" value="Genomic_DNA"/>
</dbReference>
<feature type="region of interest" description="Disordered" evidence="1">
    <location>
        <begin position="1"/>
        <end position="51"/>
    </location>
</feature>
<sequence length="78" mass="8608">MSLSKMPRHRISGSMAPRRPAAKPHLVYSSVRKPDDRDALLTGSTPGTEDDVMARFRSQQSRFGFASNGNAANRLPDH</sequence>
<dbReference type="STRING" id="665467.SAMN02982931_00512"/>
<dbReference type="AlphaFoldDB" id="A0A1G6AEF4"/>
<gene>
    <name evidence="2" type="ORF">SAMN02982931_00512</name>
</gene>
<evidence type="ECO:0000256" key="1">
    <source>
        <dbReference type="SAM" id="MobiDB-lite"/>
    </source>
</evidence>
<proteinExistence type="predicted"/>
<organism evidence="2 3">
    <name type="scientific">Bauldia litoralis</name>
    <dbReference type="NCBI Taxonomy" id="665467"/>
    <lineage>
        <taxon>Bacteria</taxon>
        <taxon>Pseudomonadati</taxon>
        <taxon>Pseudomonadota</taxon>
        <taxon>Alphaproteobacteria</taxon>
        <taxon>Hyphomicrobiales</taxon>
        <taxon>Kaistiaceae</taxon>
        <taxon>Bauldia</taxon>
    </lineage>
</organism>
<feature type="compositionally biased region" description="Basic residues" evidence="1">
    <location>
        <begin position="1"/>
        <end position="11"/>
    </location>
</feature>
<reference evidence="2 3" key="1">
    <citation type="submission" date="2016-10" db="EMBL/GenBank/DDBJ databases">
        <authorList>
            <person name="de Groot N.N."/>
        </authorList>
    </citation>
    <scope>NUCLEOTIDE SEQUENCE [LARGE SCALE GENOMIC DNA]</scope>
    <source>
        <strain evidence="2 3">ATCC 35022</strain>
    </source>
</reference>
<name>A0A1G6AEF4_9HYPH</name>
<evidence type="ECO:0000313" key="3">
    <source>
        <dbReference type="Proteomes" id="UP000199071"/>
    </source>
</evidence>
<accession>A0A1G6AEF4</accession>
<evidence type="ECO:0000313" key="2">
    <source>
        <dbReference type="EMBL" id="SDB06791.1"/>
    </source>
</evidence>